<dbReference type="SUPFAM" id="SSF52047">
    <property type="entry name" value="RNI-like"/>
    <property type="match status" value="1"/>
</dbReference>
<proteinExistence type="predicted"/>
<accession>A0A9P6H2Q9</accession>
<feature type="domain" description="F-box" evidence="1">
    <location>
        <begin position="72"/>
        <end position="118"/>
    </location>
</feature>
<reference evidence="2" key="1">
    <citation type="journal article" date="2020" name="Nat. Commun.">
        <title>Large-scale genome sequencing of mycorrhizal fungi provides insights into the early evolution of symbiotic traits.</title>
        <authorList>
            <person name="Miyauchi S."/>
            <person name="Kiss E."/>
            <person name="Kuo A."/>
            <person name="Drula E."/>
            <person name="Kohler A."/>
            <person name="Sanchez-Garcia M."/>
            <person name="Morin E."/>
            <person name="Andreopoulos B."/>
            <person name="Barry K.W."/>
            <person name="Bonito G."/>
            <person name="Buee M."/>
            <person name="Carver A."/>
            <person name="Chen C."/>
            <person name="Cichocki N."/>
            <person name="Clum A."/>
            <person name="Culley D."/>
            <person name="Crous P.W."/>
            <person name="Fauchery L."/>
            <person name="Girlanda M."/>
            <person name="Hayes R.D."/>
            <person name="Keri Z."/>
            <person name="LaButti K."/>
            <person name="Lipzen A."/>
            <person name="Lombard V."/>
            <person name="Magnuson J."/>
            <person name="Maillard F."/>
            <person name="Murat C."/>
            <person name="Nolan M."/>
            <person name="Ohm R.A."/>
            <person name="Pangilinan J."/>
            <person name="Pereira M.F."/>
            <person name="Perotto S."/>
            <person name="Peter M."/>
            <person name="Pfister S."/>
            <person name="Riley R."/>
            <person name="Sitrit Y."/>
            <person name="Stielow J.B."/>
            <person name="Szollosi G."/>
            <person name="Zifcakova L."/>
            <person name="Stursova M."/>
            <person name="Spatafora J.W."/>
            <person name="Tedersoo L."/>
            <person name="Vaario L.M."/>
            <person name="Yamada A."/>
            <person name="Yan M."/>
            <person name="Wang P."/>
            <person name="Xu J."/>
            <person name="Bruns T."/>
            <person name="Baldrian P."/>
            <person name="Vilgalys R."/>
            <person name="Dunand C."/>
            <person name="Henrissat B."/>
            <person name="Grigoriev I.V."/>
            <person name="Hibbett D."/>
            <person name="Nagy L.G."/>
            <person name="Martin F.M."/>
        </authorList>
    </citation>
    <scope>NUCLEOTIDE SEQUENCE</scope>
    <source>
        <strain evidence="2">UH-Tt-Lm1</strain>
    </source>
</reference>
<evidence type="ECO:0000313" key="2">
    <source>
        <dbReference type="EMBL" id="KAF9777980.1"/>
    </source>
</evidence>
<gene>
    <name evidence="2" type="ORF">BJ322DRAFT_1222039</name>
</gene>
<organism evidence="2 3">
    <name type="scientific">Thelephora terrestris</name>
    <dbReference type="NCBI Taxonomy" id="56493"/>
    <lineage>
        <taxon>Eukaryota</taxon>
        <taxon>Fungi</taxon>
        <taxon>Dikarya</taxon>
        <taxon>Basidiomycota</taxon>
        <taxon>Agaricomycotina</taxon>
        <taxon>Agaricomycetes</taxon>
        <taxon>Thelephorales</taxon>
        <taxon>Thelephoraceae</taxon>
        <taxon>Thelephora</taxon>
    </lineage>
</organism>
<dbReference type="OrthoDB" id="3232608at2759"/>
<evidence type="ECO:0000259" key="1">
    <source>
        <dbReference type="Pfam" id="PF12937"/>
    </source>
</evidence>
<dbReference type="SUPFAM" id="SSF81383">
    <property type="entry name" value="F-box domain"/>
    <property type="match status" value="1"/>
</dbReference>
<dbReference type="InterPro" id="IPR036047">
    <property type="entry name" value="F-box-like_dom_sf"/>
</dbReference>
<keyword evidence="3" id="KW-1185">Reference proteome</keyword>
<name>A0A9P6H2Q9_9AGAM</name>
<dbReference type="AlphaFoldDB" id="A0A9P6H2Q9"/>
<sequence>MTQETAHSFAISDLLSVLNEILDSESSGLREISLPLTSSASSLQSEINRLEARVRDISRLIPSLRKVAQPVNRLPPETLSHIAQYLIDDHDEDAISIVPLTHVCRYWRRSIISTPANWTLISSENEDMTAVSLQRAKAAPLKITLHMPLGSSSHDIFAPYLQNTRALAIHSISTIEELTKTFPSFPKSMLNLRSLELGHLFDDDESEFQTGSNRSTDPFGSFIPPLEYLLLRDIPLYPSLRGLKTLTEVYIEYCELNFHLNTLLDFLEANHSLERVTLDIQFVESSLLSSPHKTIRTQLRYLSIQTNKISSQALLSSIPLQRGAELHVSILEPYQRTTLDDFFPDISMAHLSNPPSPTFFKLEYGPYSNRIILDGPGGKLSLNGISLSEVSFTDLTLRLLLANVREVHLQYRKGDPDTWEPPVFYPSYFPALETLTVDCDADLRNILSVLLSNSPPSPSLKTIVFLDCDLSKNLVKRLVKFASERRNNPTLAPLHRVQIVHGDRTFPPSEAWIRRLREHISVVEVRMEEGPSGRASSPFSRYSALVWHAVVNGLAI</sequence>
<dbReference type="Pfam" id="PF12937">
    <property type="entry name" value="F-box-like"/>
    <property type="match status" value="1"/>
</dbReference>
<dbReference type="Gene3D" id="1.20.1280.50">
    <property type="match status" value="1"/>
</dbReference>
<dbReference type="InterPro" id="IPR001810">
    <property type="entry name" value="F-box_dom"/>
</dbReference>
<protein>
    <recommendedName>
        <fullName evidence="1">F-box domain-containing protein</fullName>
    </recommendedName>
</protein>
<dbReference type="Proteomes" id="UP000736335">
    <property type="component" value="Unassembled WGS sequence"/>
</dbReference>
<evidence type="ECO:0000313" key="3">
    <source>
        <dbReference type="Proteomes" id="UP000736335"/>
    </source>
</evidence>
<reference evidence="2" key="2">
    <citation type="submission" date="2020-11" db="EMBL/GenBank/DDBJ databases">
        <authorList>
            <consortium name="DOE Joint Genome Institute"/>
            <person name="Kuo A."/>
            <person name="Miyauchi S."/>
            <person name="Kiss E."/>
            <person name="Drula E."/>
            <person name="Kohler A."/>
            <person name="Sanchez-Garcia M."/>
            <person name="Andreopoulos B."/>
            <person name="Barry K.W."/>
            <person name="Bonito G."/>
            <person name="Buee M."/>
            <person name="Carver A."/>
            <person name="Chen C."/>
            <person name="Cichocki N."/>
            <person name="Clum A."/>
            <person name="Culley D."/>
            <person name="Crous P.W."/>
            <person name="Fauchery L."/>
            <person name="Girlanda M."/>
            <person name="Hayes R."/>
            <person name="Keri Z."/>
            <person name="Labutti K."/>
            <person name="Lipzen A."/>
            <person name="Lombard V."/>
            <person name="Magnuson J."/>
            <person name="Maillard F."/>
            <person name="Morin E."/>
            <person name="Murat C."/>
            <person name="Nolan M."/>
            <person name="Ohm R."/>
            <person name="Pangilinan J."/>
            <person name="Pereira M."/>
            <person name="Perotto S."/>
            <person name="Peter M."/>
            <person name="Riley R."/>
            <person name="Sitrit Y."/>
            <person name="Stielow B."/>
            <person name="Szollosi G."/>
            <person name="Zifcakova L."/>
            <person name="Stursova M."/>
            <person name="Spatafora J.W."/>
            <person name="Tedersoo L."/>
            <person name="Vaario L.-M."/>
            <person name="Yamada A."/>
            <person name="Yan M."/>
            <person name="Wang P."/>
            <person name="Xu J."/>
            <person name="Bruns T."/>
            <person name="Baldrian P."/>
            <person name="Vilgalys R."/>
            <person name="Henrissat B."/>
            <person name="Grigoriev I.V."/>
            <person name="Hibbett D."/>
            <person name="Nagy L.G."/>
            <person name="Martin F.M."/>
        </authorList>
    </citation>
    <scope>NUCLEOTIDE SEQUENCE</scope>
    <source>
        <strain evidence="2">UH-Tt-Lm1</strain>
    </source>
</reference>
<comment type="caution">
    <text evidence="2">The sequence shown here is derived from an EMBL/GenBank/DDBJ whole genome shotgun (WGS) entry which is preliminary data.</text>
</comment>
<dbReference type="EMBL" id="WIUZ02000025">
    <property type="protein sequence ID" value="KAF9777980.1"/>
    <property type="molecule type" value="Genomic_DNA"/>
</dbReference>